<evidence type="ECO:0000313" key="8">
    <source>
        <dbReference type="Proteomes" id="UP000094313"/>
    </source>
</evidence>
<evidence type="ECO:0000256" key="1">
    <source>
        <dbReference type="ARBA" id="ARBA00004442"/>
    </source>
</evidence>
<dbReference type="Pfam" id="PF14905">
    <property type="entry name" value="OMP_b-brl_3"/>
    <property type="match status" value="1"/>
</dbReference>
<name>A0A1D7QEK7_9SPHI</name>
<dbReference type="RefSeq" id="WP_069378790.1">
    <property type="nucleotide sequence ID" value="NZ_CP017141.1"/>
</dbReference>
<dbReference type="SUPFAM" id="SSF49464">
    <property type="entry name" value="Carboxypeptidase regulatory domain-like"/>
    <property type="match status" value="1"/>
</dbReference>
<keyword evidence="3" id="KW-0998">Cell outer membrane</keyword>
<gene>
    <name evidence="7" type="ORF">BFS30_07915</name>
</gene>
<evidence type="ECO:0000313" key="7">
    <source>
        <dbReference type="EMBL" id="AOM77097.1"/>
    </source>
</evidence>
<dbReference type="AlphaFoldDB" id="A0A1D7QEK7"/>
<accession>A0A1D7QEK7</accession>
<dbReference type="EMBL" id="CP017141">
    <property type="protein sequence ID" value="AOM77097.1"/>
    <property type="molecule type" value="Genomic_DNA"/>
</dbReference>
<dbReference type="PANTHER" id="PTHR40980:SF4">
    <property type="entry name" value="TONB-DEPENDENT RECEPTOR-LIKE BETA-BARREL DOMAIN-CONTAINING PROTEIN"/>
    <property type="match status" value="1"/>
</dbReference>
<keyword evidence="8" id="KW-1185">Reference proteome</keyword>
<dbReference type="InterPro" id="IPR012910">
    <property type="entry name" value="Plug_dom"/>
</dbReference>
<sequence length="899" mass="100629">MKKIALLFSLALLFLVVLSAKAQQREITLKLNRKPIVELFRQIQLQSGYNIVYSDEMISDTMLVSVSFNRLPVSKVLDSVLPDKQLFYQVLSETMIVIGSRLIKEQESGTAKTTVSGTTVNLEGTPIPFATVSLLENELQVSGAIASDQGHFQFSHTFRSNKDYTLKISSIGYEVLIFKFAIPKQGSQQKIFGKLKLVPKAKILKEVNITGSPKIIEMEGGNIVFNVSKSVSAQGMNALELLGRAPGVTVGSDNNISLNGKAGTAILIDGKQTYLSGKEIAELLKSISSSDIRSIEIINSPGAKYDASGTAGIINVKTLKSMVQGFSTSLTTGLSYGVYLRNNQDLSLSFRKNRFNLYGSYSHFLGYYSYLYGADRLQEGMFYNSFTDDVDKRKKIGSRIGADFAIDKKHTVGVLLNGNFLFGGGITDTRTEIGIAPSANVDQVLTAVNDYYAQQTQRYNVNFNYKYEDTLGRIINFDADYGDFNKRAGNLQSNRYTLIDNTILSDNLYRSLNGINISLRAVKLDYTTNLWKGKLETGAKYSSVSSANDSRFLEVQPDAELLDPSRSNKFSYREKITSAYFNYKKDLGKWQIQGGLRVENSASTGKLDQISPISGNEQSIDRNYTNLFPYFSVNVKPATSHDFSVSYSRRIDRPAYQNLNPFIYLLDELSYWQGNPFLSPQLSHRAQFQYVYKNATIIGLSYTHTDNFSVEVTDTINQTRIVMVPRNVGVQQHLALTLTQTLAPYAWWNITFNGTLFGLYNKIDFGANRKLNLKQAAGRLSLQQTFKLPYGLSGEVMGFYNSRRLVGANQFPNATSQIDLGLQRNFLDNKATLRLVFSDLYKGSKANSVQTVGDLYIRNYSYFETRQVKLNFSYRFTTGNSKGPRNRNSALENENGRIK</sequence>
<reference evidence="7 8" key="1">
    <citation type="submission" date="2016-08" db="EMBL/GenBank/DDBJ databases">
        <authorList>
            <person name="Seilhamer J.J."/>
        </authorList>
    </citation>
    <scope>NUCLEOTIDE SEQUENCE [LARGE SCALE GENOMIC DNA]</scope>
    <source>
        <strain evidence="7 8">DX4</strain>
    </source>
</reference>
<protein>
    <submittedName>
        <fullName evidence="7">Uncharacterized protein</fullName>
    </submittedName>
</protein>
<dbReference type="Gene3D" id="2.170.130.10">
    <property type="entry name" value="TonB-dependent receptor, plug domain"/>
    <property type="match status" value="1"/>
</dbReference>
<evidence type="ECO:0000256" key="4">
    <source>
        <dbReference type="SAM" id="SignalP"/>
    </source>
</evidence>
<dbReference type="Gene3D" id="2.40.170.20">
    <property type="entry name" value="TonB-dependent receptor, beta-barrel domain"/>
    <property type="match status" value="1"/>
</dbReference>
<evidence type="ECO:0000256" key="3">
    <source>
        <dbReference type="ARBA" id="ARBA00023237"/>
    </source>
</evidence>
<comment type="subcellular location">
    <subcellularLocation>
        <location evidence="1">Cell outer membrane</location>
    </subcellularLocation>
</comment>
<dbReference type="SUPFAM" id="SSF56935">
    <property type="entry name" value="Porins"/>
    <property type="match status" value="1"/>
</dbReference>
<feature type="chain" id="PRO_5009098528" evidence="4">
    <location>
        <begin position="23"/>
        <end position="899"/>
    </location>
</feature>
<organism evidence="7 8">
    <name type="scientific">Pedobacter steynii</name>
    <dbReference type="NCBI Taxonomy" id="430522"/>
    <lineage>
        <taxon>Bacteria</taxon>
        <taxon>Pseudomonadati</taxon>
        <taxon>Bacteroidota</taxon>
        <taxon>Sphingobacteriia</taxon>
        <taxon>Sphingobacteriales</taxon>
        <taxon>Sphingobacteriaceae</taxon>
        <taxon>Pedobacter</taxon>
    </lineage>
</organism>
<evidence type="ECO:0000259" key="5">
    <source>
        <dbReference type="Pfam" id="PF07715"/>
    </source>
</evidence>
<dbReference type="InterPro" id="IPR037066">
    <property type="entry name" value="Plug_dom_sf"/>
</dbReference>
<dbReference type="Pfam" id="PF07715">
    <property type="entry name" value="Plug"/>
    <property type="match status" value="1"/>
</dbReference>
<evidence type="ECO:0000256" key="2">
    <source>
        <dbReference type="ARBA" id="ARBA00023136"/>
    </source>
</evidence>
<dbReference type="PANTHER" id="PTHR40980">
    <property type="entry name" value="PLUG DOMAIN-CONTAINING PROTEIN"/>
    <property type="match status" value="1"/>
</dbReference>
<feature type="domain" description="Outer membrane protein beta-barrel" evidence="6">
    <location>
        <begin position="469"/>
        <end position="874"/>
    </location>
</feature>
<feature type="domain" description="TonB-dependent receptor plug" evidence="5">
    <location>
        <begin position="234"/>
        <end position="313"/>
    </location>
</feature>
<feature type="signal peptide" evidence="4">
    <location>
        <begin position="1"/>
        <end position="22"/>
    </location>
</feature>
<dbReference type="GO" id="GO:0009279">
    <property type="term" value="C:cell outer membrane"/>
    <property type="evidence" value="ECO:0007669"/>
    <property type="project" value="UniProtKB-SubCell"/>
</dbReference>
<dbReference type="KEGG" id="psty:BFS30_07915"/>
<dbReference type="InterPro" id="IPR041700">
    <property type="entry name" value="OMP_b-brl_3"/>
</dbReference>
<dbReference type="OrthoDB" id="606851at2"/>
<keyword evidence="4" id="KW-0732">Signal</keyword>
<dbReference type="InterPro" id="IPR036942">
    <property type="entry name" value="Beta-barrel_TonB_sf"/>
</dbReference>
<dbReference type="Proteomes" id="UP000094313">
    <property type="component" value="Chromosome"/>
</dbReference>
<evidence type="ECO:0000259" key="6">
    <source>
        <dbReference type="Pfam" id="PF14905"/>
    </source>
</evidence>
<proteinExistence type="predicted"/>
<keyword evidence="2" id="KW-0472">Membrane</keyword>
<dbReference type="InterPro" id="IPR008969">
    <property type="entry name" value="CarboxyPept-like_regulatory"/>
</dbReference>